<protein>
    <submittedName>
        <fullName evidence="3">Uncharacterized protein</fullName>
    </submittedName>
</protein>
<dbReference type="EMBL" id="MU250536">
    <property type="protein sequence ID" value="KAG7445484.1"/>
    <property type="molecule type" value="Genomic_DNA"/>
</dbReference>
<evidence type="ECO:0000313" key="3">
    <source>
        <dbReference type="EMBL" id="KAG7445484.1"/>
    </source>
</evidence>
<evidence type="ECO:0000256" key="1">
    <source>
        <dbReference type="SAM" id="Coils"/>
    </source>
</evidence>
<comment type="caution">
    <text evidence="3">The sequence shown here is derived from an EMBL/GenBank/DDBJ whole genome shotgun (WGS) entry which is preliminary data.</text>
</comment>
<dbReference type="AlphaFoldDB" id="A0A9P7VSY3"/>
<dbReference type="Proteomes" id="UP000812287">
    <property type="component" value="Unassembled WGS sequence"/>
</dbReference>
<keyword evidence="4" id="KW-1185">Reference proteome</keyword>
<keyword evidence="1" id="KW-0175">Coiled coil</keyword>
<dbReference type="OrthoDB" id="3025906at2759"/>
<reference evidence="3" key="1">
    <citation type="submission" date="2020-11" db="EMBL/GenBank/DDBJ databases">
        <title>Adaptations for nitrogen fixation in a non-lichenized fungal sporocarp promotes dispersal by wood-feeding termites.</title>
        <authorList>
            <consortium name="DOE Joint Genome Institute"/>
            <person name="Koch R.A."/>
            <person name="Yoon G."/>
            <person name="Arayal U."/>
            <person name="Lail K."/>
            <person name="Amirebrahimi M."/>
            <person name="Labutti K."/>
            <person name="Lipzen A."/>
            <person name="Riley R."/>
            <person name="Barry K."/>
            <person name="Henrissat B."/>
            <person name="Grigoriev I.V."/>
            <person name="Herr J.R."/>
            <person name="Aime M.C."/>
        </authorList>
    </citation>
    <scope>NUCLEOTIDE SEQUENCE</scope>
    <source>
        <strain evidence="3">MCA 3950</strain>
    </source>
</reference>
<feature type="coiled-coil region" evidence="1">
    <location>
        <begin position="19"/>
        <end position="53"/>
    </location>
</feature>
<gene>
    <name evidence="3" type="ORF">BT62DRAFT_932572</name>
    <name evidence="2" type="ORF">BT62DRAFT_939156</name>
</gene>
<accession>A0A9P7VSY3</accession>
<organism evidence="3 4">
    <name type="scientific">Guyanagaster necrorhizus</name>
    <dbReference type="NCBI Taxonomy" id="856835"/>
    <lineage>
        <taxon>Eukaryota</taxon>
        <taxon>Fungi</taxon>
        <taxon>Dikarya</taxon>
        <taxon>Basidiomycota</taxon>
        <taxon>Agaricomycotina</taxon>
        <taxon>Agaricomycetes</taxon>
        <taxon>Agaricomycetidae</taxon>
        <taxon>Agaricales</taxon>
        <taxon>Marasmiineae</taxon>
        <taxon>Physalacriaceae</taxon>
        <taxon>Guyanagaster</taxon>
    </lineage>
</organism>
<dbReference type="RefSeq" id="XP_043038984.1">
    <property type="nucleotide sequence ID" value="XM_043186379.1"/>
</dbReference>
<dbReference type="EMBL" id="MU250604">
    <property type="protein sequence ID" value="KAG7439243.1"/>
    <property type="molecule type" value="Genomic_DNA"/>
</dbReference>
<name>A0A9P7VSY3_9AGAR</name>
<evidence type="ECO:0000313" key="2">
    <source>
        <dbReference type="EMBL" id="KAG7439243.1"/>
    </source>
</evidence>
<dbReference type="GeneID" id="66108676"/>
<sequence>MHRTTDSLSKENECLSEVISELKGQRDTFRQQAGKMRQELSKLLREKEKVDCENADLR</sequence>
<proteinExistence type="predicted"/>
<evidence type="ECO:0000313" key="4">
    <source>
        <dbReference type="Proteomes" id="UP000812287"/>
    </source>
</evidence>